<keyword evidence="3" id="KW-0808">Transferase</keyword>
<dbReference type="SUPFAM" id="SSF55083">
    <property type="entry name" value="6-hydroxymethyl-7,8-dihydropterin pyrophosphokinase, HPPK"/>
    <property type="match status" value="1"/>
</dbReference>
<dbReference type="eggNOG" id="COG0801">
    <property type="taxonomic scope" value="Bacteria"/>
</dbReference>
<dbReference type="GO" id="GO:0016301">
    <property type="term" value="F:kinase activity"/>
    <property type="evidence" value="ECO:0007669"/>
    <property type="project" value="UniProtKB-KW"/>
</dbReference>
<dbReference type="STRING" id="1392540.P256_00673"/>
<keyword evidence="6" id="KW-0067">ATP-binding</keyword>
<accession>V2TRM4</accession>
<evidence type="ECO:0000313" key="9">
    <source>
        <dbReference type="EMBL" id="ESK40227.1"/>
    </source>
</evidence>
<comment type="caution">
    <text evidence="9">The sequence shown here is derived from an EMBL/GenBank/DDBJ whole genome shotgun (WGS) entry which is preliminary data.</text>
</comment>
<name>V2TRM4_9GAMM</name>
<dbReference type="GO" id="GO:0005524">
    <property type="term" value="F:ATP binding"/>
    <property type="evidence" value="ECO:0007669"/>
    <property type="project" value="UniProtKB-KW"/>
</dbReference>
<evidence type="ECO:0000256" key="2">
    <source>
        <dbReference type="ARBA" id="ARBA00013253"/>
    </source>
</evidence>
<dbReference type="InterPro" id="IPR000550">
    <property type="entry name" value="Hppk"/>
</dbReference>
<dbReference type="Gene3D" id="3.30.70.560">
    <property type="entry name" value="7,8-Dihydro-6-hydroxymethylpterin-pyrophosphokinase HPPK"/>
    <property type="match status" value="1"/>
</dbReference>
<evidence type="ECO:0000256" key="5">
    <source>
        <dbReference type="ARBA" id="ARBA00022777"/>
    </source>
</evidence>
<keyword evidence="7" id="KW-0289">Folate biosynthesis</keyword>
<comment type="pathway">
    <text evidence="1">Cofactor biosynthesis; tetrahydrofolate biosynthesis; 2-amino-4-hydroxy-6-hydroxymethyl-7,8-dihydropteridine diphosphate from 7,8-dihydroneopterin triphosphate: step 4/4.</text>
</comment>
<evidence type="ECO:0000256" key="4">
    <source>
        <dbReference type="ARBA" id="ARBA00022741"/>
    </source>
</evidence>
<dbReference type="GO" id="GO:0046654">
    <property type="term" value="P:tetrahydrofolate biosynthetic process"/>
    <property type="evidence" value="ECO:0007669"/>
    <property type="project" value="UniProtKB-UniPathway"/>
</dbReference>
<dbReference type="Proteomes" id="UP000023785">
    <property type="component" value="Unassembled WGS sequence"/>
</dbReference>
<protein>
    <recommendedName>
        <fullName evidence="2">2-amino-4-hydroxy-6-hydroxymethyldihydropteridine diphosphokinase</fullName>
        <ecNumber evidence="2">2.7.6.3</ecNumber>
    </recommendedName>
</protein>
<reference evidence="9 10" key="1">
    <citation type="submission" date="2013-10" db="EMBL/GenBank/DDBJ databases">
        <title>The Genome Sequence of Acinetobacter nectaris CIP 110549.</title>
        <authorList>
            <consortium name="The Broad Institute Genomics Platform"/>
            <consortium name="The Broad Institute Genome Sequencing Center for Infectious Disease"/>
            <person name="Cerqueira G."/>
            <person name="Feldgarden M."/>
            <person name="Courvalin P."/>
            <person name="Grillot-Courvalin C."/>
            <person name="Clermont D."/>
            <person name="Rocha E."/>
            <person name="Yoon E.-J."/>
            <person name="Nemec A."/>
            <person name="Young S.K."/>
            <person name="Zeng Q."/>
            <person name="Gargeya S."/>
            <person name="Fitzgerald M."/>
            <person name="Abouelleil A."/>
            <person name="Alvarado L."/>
            <person name="Berlin A.M."/>
            <person name="Chapman S.B."/>
            <person name="Gainer-Dewar J."/>
            <person name="Goldberg J."/>
            <person name="Gnerre S."/>
            <person name="Griggs A."/>
            <person name="Gujja S."/>
            <person name="Hansen M."/>
            <person name="Howarth C."/>
            <person name="Imamovic A."/>
            <person name="Ireland A."/>
            <person name="Larimer J."/>
            <person name="McCowan C."/>
            <person name="Murphy C."/>
            <person name="Pearson M."/>
            <person name="Poon T.W."/>
            <person name="Priest M."/>
            <person name="Roberts A."/>
            <person name="Saif S."/>
            <person name="Shea T."/>
            <person name="Sykes S."/>
            <person name="Wortman J."/>
            <person name="Nusbaum C."/>
            <person name="Birren B."/>
        </authorList>
    </citation>
    <scope>NUCLEOTIDE SEQUENCE [LARGE SCALE GENOMIC DNA]</scope>
    <source>
        <strain evidence="9 10">CIP 110549</strain>
    </source>
</reference>
<feature type="domain" description="7,8-dihydro-6-hydroxymethylpterin-pyrophosphokinase" evidence="8">
    <location>
        <begin position="5"/>
        <end position="124"/>
    </location>
</feature>
<evidence type="ECO:0000256" key="3">
    <source>
        <dbReference type="ARBA" id="ARBA00022679"/>
    </source>
</evidence>
<evidence type="ECO:0000256" key="6">
    <source>
        <dbReference type="ARBA" id="ARBA00022840"/>
    </source>
</evidence>
<dbReference type="HOGENOM" id="CLU_153643_0_0_6"/>
<dbReference type="AlphaFoldDB" id="V2TRM4"/>
<evidence type="ECO:0000256" key="7">
    <source>
        <dbReference type="ARBA" id="ARBA00022909"/>
    </source>
</evidence>
<evidence type="ECO:0000256" key="1">
    <source>
        <dbReference type="ARBA" id="ARBA00005051"/>
    </source>
</evidence>
<dbReference type="EMBL" id="AYER01000003">
    <property type="protein sequence ID" value="ESK40227.1"/>
    <property type="molecule type" value="Genomic_DNA"/>
</dbReference>
<gene>
    <name evidence="9" type="ORF">P256_00673</name>
</gene>
<keyword evidence="4" id="KW-0547">Nucleotide-binding</keyword>
<dbReference type="EC" id="2.7.6.3" evidence="2"/>
<sequence length="150" mass="17309">MTFALALASNLNAQNNLTWALEQLMQYGNLTLSRVFQIPCRDDVGEDYLNCACLLRTSNMNLECLNILIKALEQDSGRVRPSHQISLDIDLIAWKNADEKESWQFNVKKMPFALDVKIPLSELIQHPTLMFQYKSNYRTVFLPLQQCIKN</sequence>
<keyword evidence="5" id="KW-0418">Kinase</keyword>
<organism evidence="9 10">
    <name type="scientific">Acinetobacter nectaris CIP 110549</name>
    <dbReference type="NCBI Taxonomy" id="1392540"/>
    <lineage>
        <taxon>Bacteria</taxon>
        <taxon>Pseudomonadati</taxon>
        <taxon>Pseudomonadota</taxon>
        <taxon>Gammaproteobacteria</taxon>
        <taxon>Moraxellales</taxon>
        <taxon>Moraxellaceae</taxon>
        <taxon>Acinetobacter</taxon>
    </lineage>
</organism>
<evidence type="ECO:0000259" key="8">
    <source>
        <dbReference type="Pfam" id="PF01288"/>
    </source>
</evidence>
<keyword evidence="10" id="KW-1185">Reference proteome</keyword>
<dbReference type="GO" id="GO:0003848">
    <property type="term" value="F:2-amino-4-hydroxy-6-hydroxymethyldihydropteridine diphosphokinase activity"/>
    <property type="evidence" value="ECO:0007669"/>
    <property type="project" value="UniProtKB-EC"/>
</dbReference>
<dbReference type="PATRIC" id="fig|1392540.3.peg.655"/>
<dbReference type="InterPro" id="IPR035907">
    <property type="entry name" value="Hppk_sf"/>
</dbReference>
<dbReference type="Pfam" id="PF01288">
    <property type="entry name" value="HPPK"/>
    <property type="match status" value="1"/>
</dbReference>
<proteinExistence type="predicted"/>
<dbReference type="UniPathway" id="UPA00077">
    <property type="reaction ID" value="UER00155"/>
</dbReference>
<dbReference type="GO" id="GO:0046656">
    <property type="term" value="P:folic acid biosynthetic process"/>
    <property type="evidence" value="ECO:0007669"/>
    <property type="project" value="UniProtKB-KW"/>
</dbReference>
<evidence type="ECO:0000313" key="10">
    <source>
        <dbReference type="Proteomes" id="UP000023785"/>
    </source>
</evidence>